<organism evidence="3 4">
    <name type="scientific">Venturia effusa</name>
    <dbReference type="NCBI Taxonomy" id="50376"/>
    <lineage>
        <taxon>Eukaryota</taxon>
        <taxon>Fungi</taxon>
        <taxon>Dikarya</taxon>
        <taxon>Ascomycota</taxon>
        <taxon>Pezizomycotina</taxon>
        <taxon>Dothideomycetes</taxon>
        <taxon>Pleosporomycetidae</taxon>
        <taxon>Venturiales</taxon>
        <taxon>Venturiaceae</taxon>
        <taxon>Venturia</taxon>
    </lineage>
</organism>
<dbReference type="Proteomes" id="UP000316270">
    <property type="component" value="Chromosome 12"/>
</dbReference>
<dbReference type="AlphaFoldDB" id="A0A517LGH4"/>
<dbReference type="EMBL" id="CP042196">
    <property type="protein sequence ID" value="QDS74748.1"/>
    <property type="molecule type" value="Genomic_DNA"/>
</dbReference>
<feature type="compositionally biased region" description="Polar residues" evidence="1">
    <location>
        <begin position="266"/>
        <end position="279"/>
    </location>
</feature>
<feature type="domain" description="Heterokaryon incompatibility" evidence="2">
    <location>
        <begin position="27"/>
        <end position="113"/>
    </location>
</feature>
<dbReference type="Pfam" id="PF06985">
    <property type="entry name" value="HET"/>
    <property type="match status" value="1"/>
</dbReference>
<dbReference type="InterPro" id="IPR010730">
    <property type="entry name" value="HET"/>
</dbReference>
<accession>A0A517LGH4</accession>
<dbReference type="OrthoDB" id="20872at2759"/>
<dbReference type="STRING" id="50376.A0A517LGH4"/>
<evidence type="ECO:0000313" key="3">
    <source>
        <dbReference type="EMBL" id="QDS74748.1"/>
    </source>
</evidence>
<proteinExistence type="predicted"/>
<feature type="region of interest" description="Disordered" evidence="1">
    <location>
        <begin position="266"/>
        <end position="292"/>
    </location>
</feature>
<feature type="region of interest" description="Disordered" evidence="1">
    <location>
        <begin position="585"/>
        <end position="623"/>
    </location>
</feature>
<name>A0A517LGH4_9PEZI</name>
<reference evidence="3 4" key="1">
    <citation type="submission" date="2019-07" db="EMBL/GenBank/DDBJ databases">
        <title>Finished genome of Venturia effusa.</title>
        <authorList>
            <person name="Young C.A."/>
            <person name="Cox M.P."/>
            <person name="Ganley A.R.D."/>
            <person name="David W.J."/>
        </authorList>
    </citation>
    <scope>NUCLEOTIDE SEQUENCE [LARGE SCALE GENOMIC DNA]</scope>
    <source>
        <strain evidence="4">albino</strain>
    </source>
</reference>
<keyword evidence="4" id="KW-1185">Reference proteome</keyword>
<protein>
    <recommendedName>
        <fullName evidence="2">Heterokaryon incompatibility domain-containing protein</fullName>
    </recommendedName>
</protein>
<dbReference type="PANTHER" id="PTHR10622">
    <property type="entry name" value="HET DOMAIN-CONTAINING PROTEIN"/>
    <property type="match status" value="1"/>
</dbReference>
<sequence length="623" mass="69421">MRLLKSDLNSSDSLFGQFLTALNRPSYAILSHTWGREEITFEDVKRGKSCFTNKKGYAKLQGCCNKAREDGYEWVWIDTCCIDKSNSVELAEAINSMYLWYKQSSVCYAYLSDVPTMAQFSGSKWFTRGWTLQETIASEYLEFYSQDWHVLGTKRSLGRIISVVTGIPEPILSGESPDSCPVAQKMSWAARRTTTKPEDMAYCLMGIFHVNMPMLYGEGGSEAFHRLQRGIMEITEDHTLFTWHRPPGALVNLGFLANSPRVFLPSSKSSSKYDPTQLQPVHPAAPGGNSEPPLLTGRGLRIQIPLLPEVERLQSDEVESTYLAVLNVKHTKTGESAYIRLAKDRGKPNYRRMDDSFGFLHPRHHATVPLSTVYIGHALADLRADGPQSVAMASQLCISVSFARVRLIDRLMYHNGRLQVDEFGLVVPQPQVLNQGNWSLSISVAPVIKQPSPTMGTLIVLLFSVPDCARGDLDYFTILIGFDKAYLPWCCACTEPILKESPKGWILEEHNRLNADSLCSTSLTTKGCVDRLETSLSSGHDLLAVVRRRLPLPDDPAITMTQAMKESGRRAYTYTLNLVVKEPSEWEPDSPQATTGASPVLPPGSPRVRKSWTNDIAGIGSSW</sequence>
<dbReference type="PANTHER" id="PTHR10622:SF10">
    <property type="entry name" value="HET DOMAIN-CONTAINING PROTEIN"/>
    <property type="match status" value="1"/>
</dbReference>
<evidence type="ECO:0000259" key="2">
    <source>
        <dbReference type="Pfam" id="PF06985"/>
    </source>
</evidence>
<gene>
    <name evidence="3" type="ORF">FKW77_001219</name>
</gene>
<evidence type="ECO:0000313" key="4">
    <source>
        <dbReference type="Proteomes" id="UP000316270"/>
    </source>
</evidence>
<evidence type="ECO:0000256" key="1">
    <source>
        <dbReference type="SAM" id="MobiDB-lite"/>
    </source>
</evidence>